<feature type="transmembrane region" description="Helical" evidence="9">
    <location>
        <begin position="107"/>
        <end position="128"/>
    </location>
</feature>
<evidence type="ECO:0000256" key="1">
    <source>
        <dbReference type="ARBA" id="ARBA00004651"/>
    </source>
</evidence>
<comment type="similarity">
    <text evidence="8">Belongs to the binding-protein-dependent transport system permease family. LivHM subfamily.</text>
</comment>
<evidence type="ECO:0000256" key="9">
    <source>
        <dbReference type="SAM" id="Phobius"/>
    </source>
</evidence>
<feature type="transmembrane region" description="Helical" evidence="9">
    <location>
        <begin position="279"/>
        <end position="297"/>
    </location>
</feature>
<dbReference type="GO" id="GO:0005886">
    <property type="term" value="C:plasma membrane"/>
    <property type="evidence" value="ECO:0007669"/>
    <property type="project" value="UniProtKB-SubCell"/>
</dbReference>
<comment type="subcellular location">
    <subcellularLocation>
        <location evidence="1">Cell membrane</location>
        <topology evidence="1">Multi-pass membrane protein</topology>
    </subcellularLocation>
</comment>
<reference evidence="10" key="1">
    <citation type="submission" date="2021-01" db="EMBL/GenBank/DDBJ databases">
        <title>Rhizobium sp. strain KVB221 16S ribosomal RNA gene Genome sequencing and assembly.</title>
        <authorList>
            <person name="Kang M."/>
        </authorList>
    </citation>
    <scope>NUCLEOTIDE SEQUENCE</scope>
    <source>
        <strain evidence="10">KVB221</strain>
    </source>
</reference>
<keyword evidence="4 9" id="KW-0812">Transmembrane</keyword>
<dbReference type="PANTHER" id="PTHR11795">
    <property type="entry name" value="BRANCHED-CHAIN AMINO ACID TRANSPORT SYSTEM PERMEASE PROTEIN LIVH"/>
    <property type="match status" value="1"/>
</dbReference>
<dbReference type="CDD" id="cd06582">
    <property type="entry name" value="TM_PBP1_LivH_like"/>
    <property type="match status" value="1"/>
</dbReference>
<keyword evidence="11" id="KW-1185">Reference proteome</keyword>
<evidence type="ECO:0000256" key="2">
    <source>
        <dbReference type="ARBA" id="ARBA00022448"/>
    </source>
</evidence>
<feature type="transmembrane region" description="Helical" evidence="9">
    <location>
        <begin position="45"/>
        <end position="64"/>
    </location>
</feature>
<evidence type="ECO:0000313" key="10">
    <source>
        <dbReference type="EMBL" id="MBL0371256.1"/>
    </source>
</evidence>
<accession>A0A937CL59</accession>
<dbReference type="Pfam" id="PF02653">
    <property type="entry name" value="BPD_transp_2"/>
    <property type="match status" value="1"/>
</dbReference>
<dbReference type="InterPro" id="IPR001851">
    <property type="entry name" value="ABC_transp_permease"/>
</dbReference>
<evidence type="ECO:0000313" key="11">
    <source>
        <dbReference type="Proteomes" id="UP000633219"/>
    </source>
</evidence>
<evidence type="ECO:0000256" key="8">
    <source>
        <dbReference type="ARBA" id="ARBA00037998"/>
    </source>
</evidence>
<sequence>MLTEASLAYFLQQCLNAAPSAALYAMLAFGYCLSFGLTKRVDFTPGALFAFAGQIFVLFTAFGYERLWLVYPAALGVGVVAALSYTLLASALIGAKVTRPLAAVSPNAVIIASLAVMITLMETVRLAANTREVWLSPFLNQRIVFWGLPAFPVVMTALQVVNTLVMAAIVAIAAMVLTRSAMGRNWRAVCDDGRAAELMGVNADATLVGAALVTATFSATSGILATAYYGSMDFGSGLMFGLKVVMIAAIGDQSSPAKSALGAALFGVVETFWGAYVGYIWRDLAMFSMLVLLAVLLRQERRI</sequence>
<evidence type="ECO:0000256" key="3">
    <source>
        <dbReference type="ARBA" id="ARBA00022475"/>
    </source>
</evidence>
<keyword evidence="6 9" id="KW-1133">Transmembrane helix</keyword>
<dbReference type="PANTHER" id="PTHR11795:SF445">
    <property type="entry name" value="AMINO ACID ABC TRANSPORTER PERMEASE PROTEIN"/>
    <property type="match status" value="1"/>
</dbReference>
<evidence type="ECO:0000256" key="5">
    <source>
        <dbReference type="ARBA" id="ARBA00022970"/>
    </source>
</evidence>
<protein>
    <submittedName>
        <fullName evidence="10">Branched-chain amino acid ABC transporter permease</fullName>
    </submittedName>
</protein>
<feature type="transmembrane region" description="Helical" evidence="9">
    <location>
        <begin position="148"/>
        <end position="177"/>
    </location>
</feature>
<gene>
    <name evidence="10" type="ORF">JJB09_04370</name>
</gene>
<evidence type="ECO:0000256" key="7">
    <source>
        <dbReference type="ARBA" id="ARBA00023136"/>
    </source>
</evidence>
<dbReference type="GO" id="GO:0006865">
    <property type="term" value="P:amino acid transport"/>
    <property type="evidence" value="ECO:0007669"/>
    <property type="project" value="UniProtKB-KW"/>
</dbReference>
<keyword evidence="2" id="KW-0813">Transport</keyword>
<dbReference type="RefSeq" id="WP_201653649.1">
    <property type="nucleotide sequence ID" value="NZ_JAEQNC010000002.1"/>
</dbReference>
<keyword evidence="7 9" id="KW-0472">Membrane</keyword>
<dbReference type="AlphaFoldDB" id="A0A937CL59"/>
<keyword evidence="5" id="KW-0029">Amino-acid transport</keyword>
<dbReference type="EMBL" id="JAEQNC010000002">
    <property type="protein sequence ID" value="MBL0371256.1"/>
    <property type="molecule type" value="Genomic_DNA"/>
</dbReference>
<feature type="transmembrane region" description="Helical" evidence="9">
    <location>
        <begin position="207"/>
        <end position="229"/>
    </location>
</feature>
<dbReference type="Proteomes" id="UP000633219">
    <property type="component" value="Unassembled WGS sequence"/>
</dbReference>
<keyword evidence="3" id="KW-1003">Cell membrane</keyword>
<name>A0A937CL59_9HYPH</name>
<comment type="caution">
    <text evidence="10">The sequence shown here is derived from an EMBL/GenBank/DDBJ whole genome shotgun (WGS) entry which is preliminary data.</text>
</comment>
<proteinExistence type="inferred from homology"/>
<organism evidence="10 11">
    <name type="scientific">Rhizobium setariae</name>
    <dbReference type="NCBI Taxonomy" id="2801340"/>
    <lineage>
        <taxon>Bacteria</taxon>
        <taxon>Pseudomonadati</taxon>
        <taxon>Pseudomonadota</taxon>
        <taxon>Alphaproteobacteria</taxon>
        <taxon>Hyphomicrobiales</taxon>
        <taxon>Rhizobiaceae</taxon>
        <taxon>Rhizobium/Agrobacterium group</taxon>
        <taxon>Rhizobium</taxon>
    </lineage>
</organism>
<dbReference type="InterPro" id="IPR052157">
    <property type="entry name" value="BCAA_transport_permease"/>
</dbReference>
<evidence type="ECO:0000256" key="4">
    <source>
        <dbReference type="ARBA" id="ARBA00022692"/>
    </source>
</evidence>
<feature type="transmembrane region" description="Helical" evidence="9">
    <location>
        <begin position="70"/>
        <end position="95"/>
    </location>
</feature>
<dbReference type="GO" id="GO:0022857">
    <property type="term" value="F:transmembrane transporter activity"/>
    <property type="evidence" value="ECO:0007669"/>
    <property type="project" value="InterPro"/>
</dbReference>
<evidence type="ECO:0000256" key="6">
    <source>
        <dbReference type="ARBA" id="ARBA00022989"/>
    </source>
</evidence>
<feature type="transmembrane region" description="Helical" evidence="9">
    <location>
        <begin position="20"/>
        <end position="38"/>
    </location>
</feature>